<feature type="transmembrane region" description="Helical" evidence="10">
    <location>
        <begin position="606"/>
        <end position="629"/>
    </location>
</feature>
<keyword evidence="3" id="KW-1003">Cell membrane</keyword>
<proteinExistence type="predicted"/>
<evidence type="ECO:0000256" key="3">
    <source>
        <dbReference type="ARBA" id="ARBA00022475"/>
    </source>
</evidence>
<protein>
    <recommendedName>
        <fullName evidence="11">Cation/H+ exchanger transmembrane domain-containing protein</fullName>
    </recommendedName>
</protein>
<feature type="transmembrane region" description="Helical" evidence="10">
    <location>
        <begin position="536"/>
        <end position="560"/>
    </location>
</feature>
<feature type="transmembrane region" description="Helical" evidence="10">
    <location>
        <begin position="216"/>
        <end position="235"/>
    </location>
</feature>
<evidence type="ECO:0000256" key="10">
    <source>
        <dbReference type="SAM" id="Phobius"/>
    </source>
</evidence>
<evidence type="ECO:0000256" key="4">
    <source>
        <dbReference type="ARBA" id="ARBA00022692"/>
    </source>
</evidence>
<name>A0A818QML1_9BILA</name>
<dbReference type="SUPFAM" id="SSF51206">
    <property type="entry name" value="cAMP-binding domain-like"/>
    <property type="match status" value="1"/>
</dbReference>
<keyword evidence="9" id="KW-0739">Sodium transport</keyword>
<dbReference type="InterPro" id="IPR006153">
    <property type="entry name" value="Cation/H_exchanger_TM"/>
</dbReference>
<comment type="caution">
    <text evidence="12">The sequence shown here is derived from an EMBL/GenBank/DDBJ whole genome shotgun (WGS) entry which is preliminary data.</text>
</comment>
<gene>
    <name evidence="12" type="ORF">FNK824_LOCUS5576</name>
</gene>
<feature type="transmembrane region" description="Helical" evidence="10">
    <location>
        <begin position="247"/>
        <end position="266"/>
    </location>
</feature>
<dbReference type="EMBL" id="CAJOBE010000450">
    <property type="protein sequence ID" value="CAF3643466.1"/>
    <property type="molecule type" value="Genomic_DNA"/>
</dbReference>
<dbReference type="InterPro" id="IPR018422">
    <property type="entry name" value="Cation/H_exchanger_CPA1"/>
</dbReference>
<dbReference type="GO" id="GO:0051453">
    <property type="term" value="P:regulation of intracellular pH"/>
    <property type="evidence" value="ECO:0007669"/>
    <property type="project" value="TreeGrafter"/>
</dbReference>
<keyword evidence="2" id="KW-0813">Transport</keyword>
<feature type="transmembrane region" description="Helical" evidence="10">
    <location>
        <begin position="312"/>
        <end position="338"/>
    </location>
</feature>
<keyword evidence="5 10" id="KW-1133">Transmembrane helix</keyword>
<evidence type="ECO:0000256" key="5">
    <source>
        <dbReference type="ARBA" id="ARBA00022989"/>
    </source>
</evidence>
<accession>A0A818QML1</accession>
<dbReference type="GO" id="GO:0015385">
    <property type="term" value="F:sodium:proton antiporter activity"/>
    <property type="evidence" value="ECO:0007669"/>
    <property type="project" value="InterPro"/>
</dbReference>
<organism evidence="12 13">
    <name type="scientific">Rotaria sordida</name>
    <dbReference type="NCBI Taxonomy" id="392033"/>
    <lineage>
        <taxon>Eukaryota</taxon>
        <taxon>Metazoa</taxon>
        <taxon>Spiralia</taxon>
        <taxon>Gnathifera</taxon>
        <taxon>Rotifera</taxon>
        <taxon>Eurotatoria</taxon>
        <taxon>Bdelloidea</taxon>
        <taxon>Philodinida</taxon>
        <taxon>Philodinidae</taxon>
        <taxon>Rotaria</taxon>
    </lineage>
</organism>
<dbReference type="Gene3D" id="6.10.140.1330">
    <property type="match status" value="1"/>
</dbReference>
<reference evidence="12" key="1">
    <citation type="submission" date="2021-02" db="EMBL/GenBank/DDBJ databases">
        <authorList>
            <person name="Nowell W R."/>
        </authorList>
    </citation>
    <scope>NUCLEOTIDE SEQUENCE</scope>
</reference>
<evidence type="ECO:0000313" key="13">
    <source>
        <dbReference type="Proteomes" id="UP000663874"/>
    </source>
</evidence>
<evidence type="ECO:0000256" key="6">
    <source>
        <dbReference type="ARBA" id="ARBA00023053"/>
    </source>
</evidence>
<feature type="transmembrane region" description="Helical" evidence="10">
    <location>
        <begin position="344"/>
        <end position="366"/>
    </location>
</feature>
<evidence type="ECO:0000256" key="1">
    <source>
        <dbReference type="ARBA" id="ARBA00004651"/>
    </source>
</evidence>
<feature type="transmembrane region" description="Helical" evidence="10">
    <location>
        <begin position="286"/>
        <end position="305"/>
    </location>
</feature>
<feature type="transmembrane region" description="Helical" evidence="10">
    <location>
        <begin position="572"/>
        <end position="594"/>
    </location>
</feature>
<dbReference type="GO" id="GO:0015386">
    <property type="term" value="F:potassium:proton antiporter activity"/>
    <property type="evidence" value="ECO:0007669"/>
    <property type="project" value="TreeGrafter"/>
</dbReference>
<sequence length="1281" mass="146117">MLIPMFEDLFSFIVEQNCDKRGNPLDADLKHKLNRYLVQKKKAIEDIKGEEILRIVGVYASESQDAKKAEVFLTWADANFLAPFTPELSTSLRSNRIIDNASAAGLSIDIHNHSVKPHPYTDSSSIEYDNVDEPIPEVTLDELVFTVQAKRKKKSLDAHGISNFIYHCDMGQFLSQCTSHFFADDVAAILAGQLGMEIETNSTNNNRDEEESKGSAVILFLSFSILLACICKIIFSRILKNKIPLPFTIAVLILGFIIGIIITEIKNTNNNFSIGEIQLGQIDPHLIYYIFLPLLIFDSSFNGHFHVIKQQLLSAILMAGPGVLISTVIIAICAVYMFPYNWSWLLGTLFGSILSATDPVAVVALLHDSGASKALASLIDSESLLNDGSAFVLFLIFHNIVIGEDHNAKNIIINIVKYSIGGPAFGLACGIISVIILNRINNELEVEITFTFALAYLIFYIADVELGVSAVLALVTMGLYMSKYKYCISNNVQSAMASAWRLATYFINILIFTITGLILARSFIGTATTITAKDFGFSIVLYIIIHIGRMLTVGILYPLIKCTGVHLSWKDCIILVCSGLRGSMALILVLIVSLDKNIDIVIRDRFLFHVSMIVLLTLVINGTGSKFLVKILGLHHGTKESETVLLQALEHMRRQTSWKLSTMKQDEKFAGVDWRMLNEYLPDQLLEELDQENHTNLHQQLSTIIHENSSISSRRSSRQSNSINYELQIIPTIYQTNSMPSSPIPSNRFSRNSDTVLPIINTRYNDNIHNQNIRNVLVTRFLTATSIDYEKQWYLGMIRRSTLNILIKSVEEAKQKNSFQLHWQLIVKHFRLTILLRFLMKFNYFNFMNRWINQFFFDHMFRTIELTLSFHSAKTRLDNIRLQFPELSNINGRIMKEVCNEVKMYQLNAMHILLDLQQSYPLCWTVQMTRRCAQMLLKYESVAIIQLYETGMLEENEYSHILELIENKLFSLEYGRIKMPENQKKILEDPFDLIPYFESLSLNEKNQWKSLMMSKHKWFQPGALLLGRHQRVWTAYLIVRGMVQCKDDTIPTYYKCGSIIGIEALFSEKSLSYGAYAANDGLVETYLIDSALLNLLLSDETISRSIYNEIALHMIMNNYRKSINLTHSQLIILLNEKVSFYKNQSDLTIDLESNQRLFLLSGTIICYSNEEETIFDSTQFILINSPTTYKLNSSSIVYIWTQEDEIYCLNVKKFKINVSNENFRVDSIEPFYPLYLGESTEFSPRRSSLSITRPIENLSNFQLIPSEIGISNEEHTPAEFF</sequence>
<keyword evidence="7" id="KW-0406">Ion transport</keyword>
<keyword evidence="6" id="KW-0915">Sodium</keyword>
<evidence type="ECO:0000256" key="9">
    <source>
        <dbReference type="ARBA" id="ARBA00023201"/>
    </source>
</evidence>
<dbReference type="InterPro" id="IPR018490">
    <property type="entry name" value="cNMP-bd_dom_sf"/>
</dbReference>
<dbReference type="Pfam" id="PF00999">
    <property type="entry name" value="Na_H_Exchanger"/>
    <property type="match status" value="1"/>
</dbReference>
<feature type="transmembrane region" description="Helical" evidence="10">
    <location>
        <begin position="457"/>
        <end position="481"/>
    </location>
</feature>
<dbReference type="PANTHER" id="PTHR10110">
    <property type="entry name" value="SODIUM/HYDROGEN EXCHANGER"/>
    <property type="match status" value="1"/>
</dbReference>
<evidence type="ECO:0000259" key="11">
    <source>
        <dbReference type="Pfam" id="PF00999"/>
    </source>
</evidence>
<evidence type="ECO:0000313" key="12">
    <source>
        <dbReference type="EMBL" id="CAF3643466.1"/>
    </source>
</evidence>
<dbReference type="GO" id="GO:0098719">
    <property type="term" value="P:sodium ion import across plasma membrane"/>
    <property type="evidence" value="ECO:0007669"/>
    <property type="project" value="TreeGrafter"/>
</dbReference>
<feature type="transmembrane region" description="Helical" evidence="10">
    <location>
        <begin position="415"/>
        <end position="437"/>
    </location>
</feature>
<evidence type="ECO:0000256" key="8">
    <source>
        <dbReference type="ARBA" id="ARBA00023136"/>
    </source>
</evidence>
<dbReference type="Proteomes" id="UP000663874">
    <property type="component" value="Unassembled WGS sequence"/>
</dbReference>
<dbReference type="GO" id="GO:0005886">
    <property type="term" value="C:plasma membrane"/>
    <property type="evidence" value="ECO:0007669"/>
    <property type="project" value="UniProtKB-SubCell"/>
</dbReference>
<feature type="transmembrane region" description="Helical" evidence="10">
    <location>
        <begin position="502"/>
        <end position="524"/>
    </location>
</feature>
<comment type="subcellular location">
    <subcellularLocation>
        <location evidence="1">Cell membrane</location>
        <topology evidence="1">Multi-pass membrane protein</topology>
    </subcellularLocation>
</comment>
<evidence type="ECO:0000256" key="7">
    <source>
        <dbReference type="ARBA" id="ARBA00023065"/>
    </source>
</evidence>
<keyword evidence="8 10" id="KW-0472">Membrane</keyword>
<keyword evidence="4 10" id="KW-0812">Transmembrane</keyword>
<dbReference type="PANTHER" id="PTHR10110:SF86">
    <property type="entry name" value="SODIUM_HYDROGEN EXCHANGER 7"/>
    <property type="match status" value="1"/>
</dbReference>
<feature type="domain" description="Cation/H+ exchanger transmembrane" evidence="11">
    <location>
        <begin position="225"/>
        <end position="630"/>
    </location>
</feature>
<evidence type="ECO:0000256" key="2">
    <source>
        <dbReference type="ARBA" id="ARBA00022448"/>
    </source>
</evidence>